<accession>A0ABY7ST43</accession>
<organism evidence="1 2">
    <name type="scientific">Paracoccus stylophorae</name>
    <dbReference type="NCBI Taxonomy" id="659350"/>
    <lineage>
        <taxon>Bacteria</taxon>
        <taxon>Pseudomonadati</taxon>
        <taxon>Pseudomonadota</taxon>
        <taxon>Alphaproteobacteria</taxon>
        <taxon>Rhodobacterales</taxon>
        <taxon>Paracoccaceae</taxon>
        <taxon>Paracoccus</taxon>
    </lineage>
</organism>
<gene>
    <name evidence="1" type="ORF">JHW45_13350</name>
</gene>
<sequence>MAAGGGGTGVLILWRRLDTPGHDACCLRHDGERWQLEGMAVWRDAAGPAWMGYTVACGDDWLPRSARVQGRVGGRALSLSIRRGGQGEWRVNGDEVPGSHGLMDLDLGFTPATVTLTLNRLKTAGGGDSAAASLDAGDWRLKPLHRTCRRQDDGRWHFRAAETGFEAVLAVNRHGFVTDYPGVWTEED</sequence>
<reference evidence="1 2" key="1">
    <citation type="submission" date="2021-01" db="EMBL/GenBank/DDBJ databases">
        <title>Biogeographic distribution of Paracoccus.</title>
        <authorList>
            <person name="Hollensteiner J."/>
            <person name="Leineberger J."/>
            <person name="Brinkhoff T."/>
            <person name="Daniel R."/>
        </authorList>
    </citation>
    <scope>NUCLEOTIDE SEQUENCE [LARGE SCALE GENOMIC DNA]</scope>
    <source>
        <strain evidence="1 2">LMG25392</strain>
    </source>
</reference>
<dbReference type="Proteomes" id="UP001218412">
    <property type="component" value="Chromosome"/>
</dbReference>
<evidence type="ECO:0000313" key="1">
    <source>
        <dbReference type="EMBL" id="WCR10046.1"/>
    </source>
</evidence>
<dbReference type="InterPro" id="IPR009467">
    <property type="entry name" value="Glycolipid-bd_prot_put"/>
</dbReference>
<evidence type="ECO:0000313" key="2">
    <source>
        <dbReference type="Proteomes" id="UP001218412"/>
    </source>
</evidence>
<keyword evidence="2" id="KW-1185">Reference proteome</keyword>
<dbReference type="EMBL" id="CP067134">
    <property type="protein sequence ID" value="WCR10046.1"/>
    <property type="molecule type" value="Genomic_DNA"/>
</dbReference>
<dbReference type="SUPFAM" id="SSF159275">
    <property type="entry name" value="PA1994-like"/>
    <property type="match status" value="1"/>
</dbReference>
<dbReference type="RefSeq" id="WP_272858107.1">
    <property type="nucleotide sequence ID" value="NZ_CP067134.1"/>
</dbReference>
<name>A0ABY7ST43_9RHOB</name>
<protein>
    <submittedName>
        <fullName evidence="1">Glycolipid-binding domain-containing protein</fullName>
    </submittedName>
</protein>
<proteinExistence type="predicted"/>
<dbReference type="Pfam" id="PF06475">
    <property type="entry name" value="Glycolipid_bind"/>
    <property type="match status" value="1"/>
</dbReference>